<evidence type="ECO:0000313" key="3">
    <source>
        <dbReference type="Proteomes" id="UP000189796"/>
    </source>
</evidence>
<name>A0A1M5V6Z6_9BRAD</name>
<keyword evidence="2" id="KW-0489">Methyltransferase</keyword>
<organism evidence="2 3">
    <name type="scientific">Bradyrhizobium erythrophlei</name>
    <dbReference type="NCBI Taxonomy" id="1437360"/>
    <lineage>
        <taxon>Bacteria</taxon>
        <taxon>Pseudomonadati</taxon>
        <taxon>Pseudomonadota</taxon>
        <taxon>Alphaproteobacteria</taxon>
        <taxon>Hyphomicrobiales</taxon>
        <taxon>Nitrobacteraceae</taxon>
        <taxon>Bradyrhizobium</taxon>
    </lineage>
</organism>
<evidence type="ECO:0000313" key="2">
    <source>
        <dbReference type="EMBL" id="SHH71007.1"/>
    </source>
</evidence>
<feature type="region of interest" description="Disordered" evidence="1">
    <location>
        <begin position="1"/>
        <end position="22"/>
    </location>
</feature>
<reference evidence="2 3" key="1">
    <citation type="submission" date="2016-11" db="EMBL/GenBank/DDBJ databases">
        <authorList>
            <person name="Jaros S."/>
            <person name="Januszkiewicz K."/>
            <person name="Wedrychowicz H."/>
        </authorList>
    </citation>
    <scope>NUCLEOTIDE SEQUENCE [LARGE SCALE GENOMIC DNA]</scope>
    <source>
        <strain evidence="2 3">GAS138</strain>
    </source>
</reference>
<dbReference type="PANTHER" id="PTHR43861">
    <property type="entry name" value="TRANS-ACONITATE 2-METHYLTRANSFERASE-RELATED"/>
    <property type="match status" value="1"/>
</dbReference>
<sequence>MVQDLAGEAHWDKRDGTARPRLPSKLNATVGDMLALLDPLLVPGSRVLEVGCAPGKFLLWFALAREAKACGVEYAENSHKKTVQLFADANATADIRKEDFMQTTFEPRSFDLVYSFGVIEHFDDPRPMVKKHFEMLKPGGTAIITVPHFGADSGYGWLCQRMDREAYDIHNANIMSENGMLALAPEGSRSRSYRYGRLSPWPLPWGKIPRPIGLVACYVLNAVALLQPFEIKALCPWLVLEIKRPID</sequence>
<dbReference type="Pfam" id="PF13489">
    <property type="entry name" value="Methyltransf_23"/>
    <property type="match status" value="1"/>
</dbReference>
<dbReference type="EMBL" id="LT670817">
    <property type="protein sequence ID" value="SHH71007.1"/>
    <property type="molecule type" value="Genomic_DNA"/>
</dbReference>
<dbReference type="SUPFAM" id="SSF53335">
    <property type="entry name" value="S-adenosyl-L-methionine-dependent methyltransferases"/>
    <property type="match status" value="1"/>
</dbReference>
<dbReference type="GO" id="GO:0008168">
    <property type="term" value="F:methyltransferase activity"/>
    <property type="evidence" value="ECO:0007669"/>
    <property type="project" value="UniProtKB-KW"/>
</dbReference>
<evidence type="ECO:0000256" key="1">
    <source>
        <dbReference type="SAM" id="MobiDB-lite"/>
    </source>
</evidence>
<dbReference type="PANTHER" id="PTHR43861:SF6">
    <property type="entry name" value="METHYLTRANSFERASE TYPE 11"/>
    <property type="match status" value="1"/>
</dbReference>
<dbReference type="Proteomes" id="UP000189796">
    <property type="component" value="Chromosome I"/>
</dbReference>
<dbReference type="Gene3D" id="3.40.50.150">
    <property type="entry name" value="Vaccinia Virus protein VP39"/>
    <property type="match status" value="1"/>
</dbReference>
<proteinExistence type="predicted"/>
<dbReference type="InterPro" id="IPR029063">
    <property type="entry name" value="SAM-dependent_MTases_sf"/>
</dbReference>
<dbReference type="RefSeq" id="WP_172842681.1">
    <property type="nucleotide sequence ID" value="NZ_LT670817.1"/>
</dbReference>
<gene>
    <name evidence="2" type="ORF">SAMN05443248_5804</name>
</gene>
<feature type="compositionally biased region" description="Basic and acidic residues" evidence="1">
    <location>
        <begin position="7"/>
        <end position="18"/>
    </location>
</feature>
<keyword evidence="2" id="KW-0808">Transferase</keyword>
<accession>A0A1M5V6Z6</accession>
<protein>
    <submittedName>
        <fullName evidence="2">Methyltransferase domain-containing protein</fullName>
    </submittedName>
</protein>
<dbReference type="AlphaFoldDB" id="A0A1M5V6Z6"/>
<dbReference type="CDD" id="cd02440">
    <property type="entry name" value="AdoMet_MTases"/>
    <property type="match status" value="1"/>
</dbReference>
<dbReference type="GO" id="GO:0032259">
    <property type="term" value="P:methylation"/>
    <property type="evidence" value="ECO:0007669"/>
    <property type="project" value="UniProtKB-KW"/>
</dbReference>